<dbReference type="EMBL" id="PYAW01000005">
    <property type="protein sequence ID" value="PSL44773.1"/>
    <property type="molecule type" value="Genomic_DNA"/>
</dbReference>
<keyword evidence="2" id="KW-1185">Reference proteome</keyword>
<name>A0A2P8HEY4_CHINA</name>
<dbReference type="AlphaFoldDB" id="A0A2P8HEY4"/>
<comment type="caution">
    <text evidence="1">The sequence shown here is derived from an EMBL/GenBank/DDBJ whole genome shotgun (WGS) entry which is preliminary data.</text>
</comment>
<organism evidence="1 2">
    <name type="scientific">Chitinophaga niastensis</name>
    <dbReference type="NCBI Taxonomy" id="536980"/>
    <lineage>
        <taxon>Bacteria</taxon>
        <taxon>Pseudomonadati</taxon>
        <taxon>Bacteroidota</taxon>
        <taxon>Chitinophagia</taxon>
        <taxon>Chitinophagales</taxon>
        <taxon>Chitinophagaceae</taxon>
        <taxon>Chitinophaga</taxon>
    </lineage>
</organism>
<evidence type="ECO:0000313" key="2">
    <source>
        <dbReference type="Proteomes" id="UP000240971"/>
    </source>
</evidence>
<gene>
    <name evidence="1" type="ORF">CLV51_105145</name>
</gene>
<protein>
    <submittedName>
        <fullName evidence="1">Uncharacterized protein</fullName>
    </submittedName>
</protein>
<reference evidence="1 2" key="1">
    <citation type="submission" date="2018-03" db="EMBL/GenBank/DDBJ databases">
        <title>Genomic Encyclopedia of Archaeal and Bacterial Type Strains, Phase II (KMG-II): from individual species to whole genera.</title>
        <authorList>
            <person name="Goeker M."/>
        </authorList>
    </citation>
    <scope>NUCLEOTIDE SEQUENCE [LARGE SCALE GENOMIC DNA]</scope>
    <source>
        <strain evidence="1 2">DSM 24859</strain>
    </source>
</reference>
<sequence length="46" mass="5208">MINHLNPAKEKTKAEGLPSATTAFCWEIVSTFPNLHHGFFKSIKHQ</sequence>
<accession>A0A2P8HEY4</accession>
<proteinExistence type="predicted"/>
<dbReference type="Proteomes" id="UP000240971">
    <property type="component" value="Unassembled WGS sequence"/>
</dbReference>
<evidence type="ECO:0000313" key="1">
    <source>
        <dbReference type="EMBL" id="PSL44773.1"/>
    </source>
</evidence>